<dbReference type="InterPro" id="IPR007278">
    <property type="entry name" value="DUF397"/>
</dbReference>
<accession>A0ABY9I7T1</accession>
<dbReference type="RefSeq" id="WP_306090473.1">
    <property type="nucleotide sequence ID" value="NZ_CP120992.1"/>
</dbReference>
<sequence length="65" mass="6793">MTSTPGLEAAAWRKSSYSGQGGDCIEVAGLTTRTAVRDSKNPTGPALVLSDRAWAAFVAEAKRLP</sequence>
<reference evidence="3 4" key="1">
    <citation type="submission" date="2023-03" db="EMBL/GenBank/DDBJ databases">
        <title>Isolation and description of six Streptomyces strains from soil environments, able to metabolize different microbial glucans.</title>
        <authorList>
            <person name="Widen T."/>
            <person name="Larsbrink J."/>
        </authorList>
    </citation>
    <scope>NUCLEOTIDE SEQUENCE [LARGE SCALE GENOMIC DNA]</scope>
    <source>
        <strain evidence="3 4">Mut2</strain>
    </source>
</reference>
<dbReference type="Pfam" id="PF04149">
    <property type="entry name" value="DUF397"/>
    <property type="match status" value="1"/>
</dbReference>
<evidence type="ECO:0000259" key="2">
    <source>
        <dbReference type="Pfam" id="PF04149"/>
    </source>
</evidence>
<evidence type="ECO:0000256" key="1">
    <source>
        <dbReference type="SAM" id="MobiDB-lite"/>
    </source>
</evidence>
<evidence type="ECO:0000313" key="4">
    <source>
        <dbReference type="Proteomes" id="UP001229952"/>
    </source>
</evidence>
<dbReference type="EMBL" id="CP120992">
    <property type="protein sequence ID" value="WLQ42835.1"/>
    <property type="molecule type" value="Genomic_DNA"/>
</dbReference>
<feature type="region of interest" description="Disordered" evidence="1">
    <location>
        <begin position="1"/>
        <end position="20"/>
    </location>
</feature>
<keyword evidence="4" id="KW-1185">Reference proteome</keyword>
<evidence type="ECO:0000313" key="3">
    <source>
        <dbReference type="EMBL" id="WLQ42835.1"/>
    </source>
</evidence>
<gene>
    <name evidence="3" type="ORF">P8A22_24615</name>
</gene>
<feature type="domain" description="DUF397" evidence="2">
    <location>
        <begin position="10"/>
        <end position="62"/>
    </location>
</feature>
<dbReference type="Proteomes" id="UP001229952">
    <property type="component" value="Chromosome"/>
</dbReference>
<name>A0ABY9I7T1_9ACTN</name>
<protein>
    <submittedName>
        <fullName evidence="3">DUF397 domain-containing protein</fullName>
    </submittedName>
</protein>
<proteinExistence type="predicted"/>
<organism evidence="3 4">
    <name type="scientific">Streptomyces laculatispora</name>
    <dbReference type="NCBI Taxonomy" id="887464"/>
    <lineage>
        <taxon>Bacteria</taxon>
        <taxon>Bacillati</taxon>
        <taxon>Actinomycetota</taxon>
        <taxon>Actinomycetes</taxon>
        <taxon>Kitasatosporales</taxon>
        <taxon>Streptomycetaceae</taxon>
        <taxon>Streptomyces</taxon>
    </lineage>
</organism>